<dbReference type="PROSITE" id="PS00018">
    <property type="entry name" value="EF_HAND_1"/>
    <property type="match status" value="1"/>
</dbReference>
<dbReference type="Proteomes" id="UP000245609">
    <property type="component" value="Unassembled WGS sequence"/>
</dbReference>
<dbReference type="SMART" id="SM00054">
    <property type="entry name" value="EFh"/>
    <property type="match status" value="2"/>
</dbReference>
<keyword evidence="11" id="KW-1185">Reference proteome</keyword>
<comment type="caution">
    <text evidence="10">The sequence shown here is derived from an EMBL/GenBank/DDBJ whole genome shotgun (WGS) entry which is preliminary data.</text>
</comment>
<sequence>MEMENFQLNSKLSLLTMGAVVGFVSCIAFMKIQEALKVSTRSAKYRRPGSSGRNRGNRNQTRSLLRRVNALRRIPSNELRERLENEDSSQAQDSLNQMQNRLLDLLALNPEQFSNEEILSDITSEIERQINQFENSFNQSLAENELQGLNHDSIFSLETHGINDFQEQVQESQNNEENNLQLEASQDDSLAVPNHDAADDQTEDDSNTEIQESSMSQLYQNGNMSFEYPDPEILEKYKNILSGAGGSKFKLFQLLYLLYDVKEKRKSLVHSGVACDQCQESPIKGVRYKCTQCPNFDLCEFCESRNVHSEHVFLKIKIPTSTLFLQHTPILNSFYIGNMLGDIMPAGFAQHLISEAMKMKPKFSQSELYGLYDQYCSIATYDRAKHGIGITSFAKCMGIQGVRGPFLNKILFEFYDSNDDSLIDFNDFVYGMGIMHRGSLEEKAREAFRVYDQDDDGYLGLEEFSQVIYAYFSYSQKLTQDISFCSNDDKILSIDEVLKDQPISAAFTGIIPSDSQSILNKNMERMREEISLIRQPDVRQEIQENLYRNSTLARSALSNLSGAVHTDGSSDAQMSGASSSLDEFTNAVQSADSSRSRFSISVDGADLKNPKKDTTSGSDSISLKPKDNTKLGSKKVANEGQSIIGESSKQYKEGQNLPDSIDIHIEKDSTISTFTDKEEAKDTYATSSEGISDKTKSTDLDPALDLNLNMKDALVWENSILDHHRKKNGYIESLENSVIASARNNIWEDPSLQEDWPILDVMLMESVSILASDLFELIPSRSRKYGLSEEEFVELEGKVLYERLMVAAKNFKTYNFRAYFERRISQDYKAFGQAEFIQRYKSQLPVLERQSAINSMYSFQSSIMDTQNEEAA</sequence>
<evidence type="ECO:0000256" key="5">
    <source>
        <dbReference type="PROSITE-ProRule" id="PRU00228"/>
    </source>
</evidence>
<protein>
    <recommendedName>
        <fullName evidence="12">ZZ-type domain-containing protein</fullName>
    </recommendedName>
</protein>
<evidence type="ECO:0000313" key="11">
    <source>
        <dbReference type="Proteomes" id="UP000245609"/>
    </source>
</evidence>
<dbReference type="PANTHER" id="PTHR15090">
    <property type="entry name" value="SEQUESTOSOME 1-RELATED"/>
    <property type="match status" value="1"/>
</dbReference>
<evidence type="ECO:0008006" key="12">
    <source>
        <dbReference type="Google" id="ProtNLM"/>
    </source>
</evidence>
<dbReference type="Gene3D" id="3.30.60.90">
    <property type="match status" value="1"/>
</dbReference>
<dbReference type="SUPFAM" id="SSF57850">
    <property type="entry name" value="RING/U-box"/>
    <property type="match status" value="1"/>
</dbReference>
<feature type="compositionally biased region" description="Polar residues" evidence="6">
    <location>
        <begin position="639"/>
        <end position="648"/>
    </location>
</feature>
<dbReference type="CDD" id="cd02340">
    <property type="entry name" value="ZZ_NBR1_like"/>
    <property type="match status" value="1"/>
</dbReference>
<evidence type="ECO:0000259" key="8">
    <source>
        <dbReference type="PROSITE" id="PS50135"/>
    </source>
</evidence>
<dbReference type="OrthoDB" id="2122982at2759"/>
<evidence type="ECO:0000256" key="4">
    <source>
        <dbReference type="ARBA" id="ARBA00022837"/>
    </source>
</evidence>
<dbReference type="FunFam" id="3.30.60.90:FF:000016">
    <property type="entry name" value="Refractory to sigma P"/>
    <property type="match status" value="1"/>
</dbReference>
<keyword evidence="1" id="KW-0479">Metal-binding</keyword>
<dbReference type="InterPro" id="IPR043145">
    <property type="entry name" value="Znf_ZZ_sf"/>
</dbReference>
<gene>
    <name evidence="10" type="ORF">BB560_000110</name>
</gene>
<dbReference type="PROSITE" id="PS50222">
    <property type="entry name" value="EF_HAND_2"/>
    <property type="match status" value="1"/>
</dbReference>
<evidence type="ECO:0000256" key="6">
    <source>
        <dbReference type="SAM" id="MobiDB-lite"/>
    </source>
</evidence>
<feature type="region of interest" description="Disordered" evidence="6">
    <location>
        <begin position="592"/>
        <end position="654"/>
    </location>
</feature>
<evidence type="ECO:0000256" key="7">
    <source>
        <dbReference type="SAM" id="Phobius"/>
    </source>
</evidence>
<feature type="transmembrane region" description="Helical" evidence="7">
    <location>
        <begin position="12"/>
        <end position="32"/>
    </location>
</feature>
<dbReference type="SMART" id="SM00291">
    <property type="entry name" value="ZnF_ZZ"/>
    <property type="match status" value="1"/>
</dbReference>
<proteinExistence type="predicted"/>
<feature type="region of interest" description="Disordered" evidence="6">
    <location>
        <begin position="187"/>
        <end position="211"/>
    </location>
</feature>
<keyword evidence="3" id="KW-0862">Zinc</keyword>
<dbReference type="AlphaFoldDB" id="A0A2T9ZLH5"/>
<feature type="compositionally biased region" description="Low complexity" evidence="6">
    <location>
        <begin position="592"/>
        <end position="601"/>
    </location>
</feature>
<dbReference type="EMBL" id="MBFS01000010">
    <property type="protein sequence ID" value="PVV05387.1"/>
    <property type="molecule type" value="Genomic_DNA"/>
</dbReference>
<dbReference type="SUPFAM" id="SSF47473">
    <property type="entry name" value="EF-hand"/>
    <property type="match status" value="1"/>
</dbReference>
<organism evidence="10 11">
    <name type="scientific">Smittium megazygosporum</name>
    <dbReference type="NCBI Taxonomy" id="133381"/>
    <lineage>
        <taxon>Eukaryota</taxon>
        <taxon>Fungi</taxon>
        <taxon>Fungi incertae sedis</taxon>
        <taxon>Zoopagomycota</taxon>
        <taxon>Kickxellomycotina</taxon>
        <taxon>Harpellomycetes</taxon>
        <taxon>Harpellales</taxon>
        <taxon>Legeriomycetaceae</taxon>
        <taxon>Smittium</taxon>
    </lineage>
</organism>
<feature type="compositionally biased region" description="Basic and acidic residues" evidence="6">
    <location>
        <begin position="605"/>
        <end position="614"/>
    </location>
</feature>
<dbReference type="InterPro" id="IPR045297">
    <property type="entry name" value="Complex1_LYR_LYRM4"/>
</dbReference>
<dbReference type="GO" id="GO:0005509">
    <property type="term" value="F:calcium ion binding"/>
    <property type="evidence" value="ECO:0007669"/>
    <property type="project" value="InterPro"/>
</dbReference>
<evidence type="ECO:0000259" key="9">
    <source>
        <dbReference type="PROSITE" id="PS50222"/>
    </source>
</evidence>
<feature type="region of interest" description="Disordered" evidence="6">
    <location>
        <begin position="40"/>
        <end position="64"/>
    </location>
</feature>
<accession>A0A2T9ZLH5</accession>
<dbReference type="CDD" id="cd00051">
    <property type="entry name" value="EFh"/>
    <property type="match status" value="1"/>
</dbReference>
<keyword evidence="4" id="KW-0106">Calcium</keyword>
<feature type="domain" description="ZZ-type" evidence="8">
    <location>
        <begin position="270"/>
        <end position="321"/>
    </location>
</feature>
<dbReference type="Pfam" id="PF00569">
    <property type="entry name" value="ZZ"/>
    <property type="match status" value="1"/>
</dbReference>
<feature type="domain" description="EF-hand" evidence="9">
    <location>
        <begin position="439"/>
        <end position="474"/>
    </location>
</feature>
<evidence type="ECO:0000256" key="2">
    <source>
        <dbReference type="ARBA" id="ARBA00022771"/>
    </source>
</evidence>
<reference evidence="10 11" key="1">
    <citation type="journal article" date="2018" name="MBio">
        <title>Comparative Genomics Reveals the Core Gene Toolbox for the Fungus-Insect Symbiosis.</title>
        <authorList>
            <person name="Wang Y."/>
            <person name="Stata M."/>
            <person name="Wang W."/>
            <person name="Stajich J.E."/>
            <person name="White M.M."/>
            <person name="Moncalvo J.M."/>
        </authorList>
    </citation>
    <scope>NUCLEOTIDE SEQUENCE [LARGE SCALE GENOMIC DNA]</scope>
    <source>
        <strain evidence="10 11">SC-DP-2</strain>
    </source>
</reference>
<dbReference type="InterPro" id="IPR018247">
    <property type="entry name" value="EF_Hand_1_Ca_BS"/>
</dbReference>
<dbReference type="InterPro" id="IPR052260">
    <property type="entry name" value="Autophagy_Rcpt_SigReg"/>
</dbReference>
<feature type="compositionally biased region" description="Low complexity" evidence="6">
    <location>
        <begin position="48"/>
        <end position="63"/>
    </location>
</feature>
<dbReference type="GO" id="GO:0016226">
    <property type="term" value="P:iron-sulfur cluster assembly"/>
    <property type="evidence" value="ECO:0007669"/>
    <property type="project" value="InterPro"/>
</dbReference>
<evidence type="ECO:0000313" key="10">
    <source>
        <dbReference type="EMBL" id="PVV05387.1"/>
    </source>
</evidence>
<keyword evidence="7" id="KW-0472">Membrane</keyword>
<evidence type="ECO:0000256" key="1">
    <source>
        <dbReference type="ARBA" id="ARBA00022723"/>
    </source>
</evidence>
<keyword evidence="7" id="KW-0812">Transmembrane</keyword>
<keyword evidence="2 5" id="KW-0863">Zinc-finger</keyword>
<name>A0A2T9ZLH5_9FUNG</name>
<dbReference type="InterPro" id="IPR000433">
    <property type="entry name" value="Znf_ZZ"/>
</dbReference>
<dbReference type="STRING" id="133381.A0A2T9ZLH5"/>
<dbReference type="PROSITE" id="PS01357">
    <property type="entry name" value="ZF_ZZ_1"/>
    <property type="match status" value="1"/>
</dbReference>
<dbReference type="PROSITE" id="PS50135">
    <property type="entry name" value="ZF_ZZ_2"/>
    <property type="match status" value="1"/>
</dbReference>
<dbReference type="InterPro" id="IPR011992">
    <property type="entry name" value="EF-hand-dom_pair"/>
</dbReference>
<evidence type="ECO:0000256" key="3">
    <source>
        <dbReference type="ARBA" id="ARBA00022833"/>
    </source>
</evidence>
<dbReference type="InterPro" id="IPR002048">
    <property type="entry name" value="EF_hand_dom"/>
</dbReference>
<keyword evidence="7" id="KW-1133">Transmembrane helix</keyword>
<dbReference type="Gene3D" id="1.10.238.10">
    <property type="entry name" value="EF-hand"/>
    <property type="match status" value="1"/>
</dbReference>
<dbReference type="CDD" id="cd20264">
    <property type="entry name" value="Complex1_LYR_LYRM4"/>
    <property type="match status" value="1"/>
</dbReference>
<dbReference type="GO" id="GO:0008270">
    <property type="term" value="F:zinc ion binding"/>
    <property type="evidence" value="ECO:0007669"/>
    <property type="project" value="UniProtKB-KW"/>
</dbReference>